<feature type="compositionally biased region" description="Basic and acidic residues" evidence="1">
    <location>
        <begin position="147"/>
        <end position="183"/>
    </location>
</feature>
<organism evidence="2 3">
    <name type="scientific">Cladorrhinum samala</name>
    <dbReference type="NCBI Taxonomy" id="585594"/>
    <lineage>
        <taxon>Eukaryota</taxon>
        <taxon>Fungi</taxon>
        <taxon>Dikarya</taxon>
        <taxon>Ascomycota</taxon>
        <taxon>Pezizomycotina</taxon>
        <taxon>Sordariomycetes</taxon>
        <taxon>Sordariomycetidae</taxon>
        <taxon>Sordariales</taxon>
        <taxon>Podosporaceae</taxon>
        <taxon>Cladorrhinum</taxon>
    </lineage>
</organism>
<feature type="compositionally biased region" description="Pro residues" evidence="1">
    <location>
        <begin position="351"/>
        <end position="360"/>
    </location>
</feature>
<feature type="compositionally biased region" description="Basic and acidic residues" evidence="1">
    <location>
        <begin position="191"/>
        <end position="201"/>
    </location>
</feature>
<keyword evidence="3" id="KW-1185">Reference proteome</keyword>
<dbReference type="GO" id="GO:0006397">
    <property type="term" value="P:mRNA processing"/>
    <property type="evidence" value="ECO:0007669"/>
    <property type="project" value="InterPro"/>
</dbReference>
<feature type="compositionally biased region" description="Basic and acidic residues" evidence="1">
    <location>
        <begin position="82"/>
        <end position="97"/>
    </location>
</feature>
<evidence type="ECO:0000256" key="1">
    <source>
        <dbReference type="SAM" id="MobiDB-lite"/>
    </source>
</evidence>
<name>A0AAV9I1Z7_9PEZI</name>
<feature type="region of interest" description="Disordered" evidence="1">
    <location>
        <begin position="754"/>
        <end position="831"/>
    </location>
</feature>
<sequence length="831" mass="91298">MDGAKKNAEYVAQHLLPDRPYHLSLHHDRRYPKPEGFWFTGPSAALQYQTYLSDADRGVLFTLPPWAISEESSQTMPIAKSSESKGEAKKKLSVKEHLNRKKSPQSPLDNDLLPSGNKVVDGSSRTTNGNGSAVHARPVPPPSTTREPPKKDVAKSTADKSDARRPDSRNEKPRPEVNGERNRNPLPKPLPELDSRKRTADADGNPQAQKRPRNEVTNSNPKMELQPRQSRAEPPSRGRDRTNEGRTDTKSDLLHPTANGLAPSTSDRDRENTASPRSTIMVNGGSRVRSDSAASTPRKVPELLSPLHASFFDHEPEEKQKPRKKLAEKAPPPPASKRPEGPSPQKKKRPLPPLMSPTLPPLVEAALDEMAKKNPGGSEPNSSQSSDSPSSARKTITVAAPPPLTISKPAIEDKPSFIYTIKLRKANAKRAKELLSLPSKSAKDALKLERALSVEGTPPPAIAAAAAAAKKRPRPAASSTDDLLSGPPEPPKRGKPSALSTAVSKPAPTTPLKPSATAMVRAASSQSQGTTTPTPGTIDRPPTRHSEPVDPAVRAQMELFKERNIEYMKLGGRLKKTRDSLIIDRLANPTAKQGEEYRCAAIHLEMVLAYMLAFHYMNQARVLSNRPCEISMWLSLVAHFDELSARVKGYKVLRGLVAQLNGVFLEQLVGAYATLDRDAAMGVFDKYAGAIKRRGGVWGVVRKMGIQNGNAAGGVDGGVVMGPWTGVEEAVELSLKVVKRWVEREGVRWVPELSRDRDFPPSTRERDRDRGEHHRDDNRRDRDRDRDRDRERDRESHRDRERDRGRGGPPPSGYHHSGGRGGGRDDVLARV</sequence>
<dbReference type="PANTHER" id="PTHR21597">
    <property type="entry name" value="THO2 PROTEIN"/>
    <property type="match status" value="1"/>
</dbReference>
<feature type="region of interest" description="Disordered" evidence="1">
    <location>
        <begin position="72"/>
        <end position="409"/>
    </location>
</feature>
<feature type="compositionally biased region" description="Basic and acidic residues" evidence="1">
    <location>
        <begin position="822"/>
        <end position="831"/>
    </location>
</feature>
<feature type="compositionally biased region" description="Basic and acidic residues" evidence="1">
    <location>
        <begin position="311"/>
        <end position="328"/>
    </location>
</feature>
<reference evidence="2" key="1">
    <citation type="journal article" date="2023" name="Mol. Phylogenet. Evol.">
        <title>Genome-scale phylogeny and comparative genomics of the fungal order Sordariales.</title>
        <authorList>
            <person name="Hensen N."/>
            <person name="Bonometti L."/>
            <person name="Westerberg I."/>
            <person name="Brannstrom I.O."/>
            <person name="Guillou S."/>
            <person name="Cros-Aarteil S."/>
            <person name="Calhoun S."/>
            <person name="Haridas S."/>
            <person name="Kuo A."/>
            <person name="Mondo S."/>
            <person name="Pangilinan J."/>
            <person name="Riley R."/>
            <person name="LaButti K."/>
            <person name="Andreopoulos B."/>
            <person name="Lipzen A."/>
            <person name="Chen C."/>
            <person name="Yan M."/>
            <person name="Daum C."/>
            <person name="Ng V."/>
            <person name="Clum A."/>
            <person name="Steindorff A."/>
            <person name="Ohm R.A."/>
            <person name="Martin F."/>
            <person name="Silar P."/>
            <person name="Natvig D.O."/>
            <person name="Lalanne C."/>
            <person name="Gautier V."/>
            <person name="Ament-Velasquez S.L."/>
            <person name="Kruys A."/>
            <person name="Hutchinson M.I."/>
            <person name="Powell A.J."/>
            <person name="Barry K."/>
            <person name="Miller A.N."/>
            <person name="Grigoriev I.V."/>
            <person name="Debuchy R."/>
            <person name="Gladieux P."/>
            <person name="Hiltunen Thoren M."/>
            <person name="Johannesson H."/>
        </authorList>
    </citation>
    <scope>NUCLEOTIDE SEQUENCE</scope>
    <source>
        <strain evidence="2">PSN324</strain>
    </source>
</reference>
<accession>A0AAV9I1Z7</accession>
<evidence type="ECO:0000313" key="2">
    <source>
        <dbReference type="EMBL" id="KAK4465924.1"/>
    </source>
</evidence>
<dbReference type="GO" id="GO:0006406">
    <property type="term" value="P:mRNA export from nucleus"/>
    <property type="evidence" value="ECO:0007669"/>
    <property type="project" value="InterPro"/>
</dbReference>
<feature type="compositionally biased region" description="Low complexity" evidence="1">
    <location>
        <begin position="378"/>
        <end position="391"/>
    </location>
</feature>
<feature type="compositionally biased region" description="Low complexity" evidence="1">
    <location>
        <begin position="524"/>
        <end position="537"/>
    </location>
</feature>
<dbReference type="GO" id="GO:0003729">
    <property type="term" value="F:mRNA binding"/>
    <property type="evidence" value="ECO:0007669"/>
    <property type="project" value="TreeGrafter"/>
</dbReference>
<feature type="compositionally biased region" description="Basic and acidic residues" evidence="1">
    <location>
        <begin position="230"/>
        <end position="253"/>
    </location>
</feature>
<proteinExistence type="predicted"/>
<dbReference type="EMBL" id="MU864935">
    <property type="protein sequence ID" value="KAK4465924.1"/>
    <property type="molecule type" value="Genomic_DNA"/>
</dbReference>
<dbReference type="InterPro" id="IPR040007">
    <property type="entry name" value="Tho2"/>
</dbReference>
<dbReference type="Proteomes" id="UP001321749">
    <property type="component" value="Unassembled WGS sequence"/>
</dbReference>
<protein>
    <submittedName>
        <fullName evidence="2">Uncharacterized protein</fullName>
    </submittedName>
</protein>
<dbReference type="PANTHER" id="PTHR21597:SF0">
    <property type="entry name" value="THO COMPLEX SUBUNIT 2"/>
    <property type="match status" value="1"/>
</dbReference>
<dbReference type="AlphaFoldDB" id="A0AAV9I1Z7"/>
<evidence type="ECO:0000313" key="3">
    <source>
        <dbReference type="Proteomes" id="UP001321749"/>
    </source>
</evidence>
<feature type="region of interest" description="Disordered" evidence="1">
    <location>
        <begin position="451"/>
        <end position="551"/>
    </location>
</feature>
<reference evidence="2" key="2">
    <citation type="submission" date="2023-06" db="EMBL/GenBank/DDBJ databases">
        <authorList>
            <consortium name="Lawrence Berkeley National Laboratory"/>
            <person name="Mondo S.J."/>
            <person name="Hensen N."/>
            <person name="Bonometti L."/>
            <person name="Westerberg I."/>
            <person name="Brannstrom I.O."/>
            <person name="Guillou S."/>
            <person name="Cros-Aarteil S."/>
            <person name="Calhoun S."/>
            <person name="Haridas S."/>
            <person name="Kuo A."/>
            <person name="Pangilinan J."/>
            <person name="Riley R."/>
            <person name="Labutti K."/>
            <person name="Andreopoulos B."/>
            <person name="Lipzen A."/>
            <person name="Chen C."/>
            <person name="Yanf M."/>
            <person name="Daum C."/>
            <person name="Ng V."/>
            <person name="Clum A."/>
            <person name="Steindorff A."/>
            <person name="Ohm R."/>
            <person name="Martin F."/>
            <person name="Silar P."/>
            <person name="Natvig D."/>
            <person name="Lalanne C."/>
            <person name="Gautier V."/>
            <person name="Ament-Velasquez S.L."/>
            <person name="Kruys A."/>
            <person name="Hutchinson M.I."/>
            <person name="Powell A.J."/>
            <person name="Barry K."/>
            <person name="Miller A.N."/>
            <person name="Grigoriev I.V."/>
            <person name="Debuchy R."/>
            <person name="Gladieux P."/>
            <person name="Thoren M.H."/>
            <person name="Johannesson H."/>
        </authorList>
    </citation>
    <scope>NUCLEOTIDE SEQUENCE</scope>
    <source>
        <strain evidence="2">PSN324</strain>
    </source>
</reference>
<comment type="caution">
    <text evidence="2">The sequence shown here is derived from an EMBL/GenBank/DDBJ whole genome shotgun (WGS) entry which is preliminary data.</text>
</comment>
<feature type="compositionally biased region" description="Basic and acidic residues" evidence="1">
    <location>
        <begin position="754"/>
        <end position="806"/>
    </location>
</feature>
<gene>
    <name evidence="2" type="ORF">QBC42DRAFT_167857</name>
</gene>
<dbReference type="GO" id="GO:0000445">
    <property type="term" value="C:THO complex part of transcription export complex"/>
    <property type="evidence" value="ECO:0007669"/>
    <property type="project" value="TreeGrafter"/>
</dbReference>